<keyword evidence="1" id="KW-0472">Membrane</keyword>
<reference evidence="2" key="1">
    <citation type="submission" date="2023-07" db="EMBL/GenBank/DDBJ databases">
        <authorList>
            <person name="Kim M."/>
        </authorList>
    </citation>
    <scope>NUCLEOTIDE SEQUENCE</scope>
    <source>
        <strain evidence="2">BIUV-7</strain>
    </source>
</reference>
<dbReference type="Proteomes" id="UP001169764">
    <property type="component" value="Unassembled WGS sequence"/>
</dbReference>
<name>A0ABT8YAW5_9SPHN</name>
<gene>
    <name evidence="2" type="ORF">Q4F19_10430</name>
</gene>
<dbReference type="RefSeq" id="WP_303542295.1">
    <property type="nucleotide sequence ID" value="NZ_JAUOTP010000004.1"/>
</dbReference>
<dbReference type="EMBL" id="JAUOTP010000004">
    <property type="protein sequence ID" value="MDO6414795.1"/>
    <property type="molecule type" value="Genomic_DNA"/>
</dbReference>
<feature type="transmembrane region" description="Helical" evidence="1">
    <location>
        <begin position="12"/>
        <end position="31"/>
    </location>
</feature>
<protein>
    <submittedName>
        <fullName evidence="2">Uncharacterized protein</fullName>
    </submittedName>
</protein>
<keyword evidence="1" id="KW-0812">Transmembrane</keyword>
<evidence type="ECO:0000313" key="3">
    <source>
        <dbReference type="Proteomes" id="UP001169764"/>
    </source>
</evidence>
<organism evidence="2 3">
    <name type="scientific">Sphingomonas natans</name>
    <dbReference type="NCBI Taxonomy" id="3063330"/>
    <lineage>
        <taxon>Bacteria</taxon>
        <taxon>Pseudomonadati</taxon>
        <taxon>Pseudomonadota</taxon>
        <taxon>Alphaproteobacteria</taxon>
        <taxon>Sphingomonadales</taxon>
        <taxon>Sphingomonadaceae</taxon>
        <taxon>Sphingomonas</taxon>
    </lineage>
</organism>
<evidence type="ECO:0000256" key="1">
    <source>
        <dbReference type="SAM" id="Phobius"/>
    </source>
</evidence>
<proteinExistence type="predicted"/>
<accession>A0ABT8YAW5</accession>
<feature type="transmembrane region" description="Helical" evidence="1">
    <location>
        <begin position="37"/>
        <end position="60"/>
    </location>
</feature>
<keyword evidence="1" id="KW-1133">Transmembrane helix</keyword>
<evidence type="ECO:0000313" key="2">
    <source>
        <dbReference type="EMBL" id="MDO6414795.1"/>
    </source>
</evidence>
<comment type="caution">
    <text evidence="2">The sequence shown here is derived from an EMBL/GenBank/DDBJ whole genome shotgun (WGS) entry which is preliminary data.</text>
</comment>
<keyword evidence="3" id="KW-1185">Reference proteome</keyword>
<sequence>MGAESGPKWPSTLLLWIVTAGVGALLLFAAVQNNILVTAAVMGVVGSYAVFGAGWVIWAARQATKPPRA</sequence>